<dbReference type="SUPFAM" id="SSF51206">
    <property type="entry name" value="cAMP-binding domain-like"/>
    <property type="match status" value="1"/>
</dbReference>
<dbReference type="Gene3D" id="2.60.120.10">
    <property type="entry name" value="Jelly Rolls"/>
    <property type="match status" value="1"/>
</dbReference>
<dbReference type="EMBL" id="WWCM01000002">
    <property type="protein sequence ID" value="MYM38400.1"/>
    <property type="molecule type" value="Genomic_DNA"/>
</dbReference>
<accession>A0ABW9VHS0</accession>
<evidence type="ECO:0000256" key="2">
    <source>
        <dbReference type="ARBA" id="ARBA00023125"/>
    </source>
</evidence>
<evidence type="ECO:0000256" key="1">
    <source>
        <dbReference type="ARBA" id="ARBA00023015"/>
    </source>
</evidence>
<dbReference type="InterPro" id="IPR050397">
    <property type="entry name" value="Env_Response_Regulators"/>
</dbReference>
<keyword evidence="6" id="KW-1185">Reference proteome</keyword>
<dbReference type="PANTHER" id="PTHR24567">
    <property type="entry name" value="CRP FAMILY TRANSCRIPTIONAL REGULATORY PROTEIN"/>
    <property type="match status" value="1"/>
</dbReference>
<dbReference type="InterPro" id="IPR012318">
    <property type="entry name" value="HTH_CRP"/>
</dbReference>
<sequence length="273" mass="30815">MSSLIPPQRNHLLAALPPAELARMLPHLQLLTLQRKQMLHRCGERIAYAYFPVTAVLSIDYILENGDTAEILNIGREGLLGISLCMATHHAVERASVHTTGYAYRIGAAQLLSEFYRNGQLMRLLLGYTQQRLNRISLSAICNRHHSLEQRLCRYLLEMLDRGTSRELECTQEALGAILGVRREGVTEAVRRLQLLGVLHWSRGRVRLLSRAGLEAHACECYQVLRKQTARPAIALLDLPAHLLPERRAGLLVSGRRVVAERRRSWQLLAEAS</sequence>
<keyword evidence="2" id="KW-0238">DNA-binding</keyword>
<evidence type="ECO:0000313" key="6">
    <source>
        <dbReference type="Proteomes" id="UP000478090"/>
    </source>
</evidence>
<dbReference type="Pfam" id="PF13545">
    <property type="entry name" value="HTH_Crp_2"/>
    <property type="match status" value="1"/>
</dbReference>
<protein>
    <submittedName>
        <fullName evidence="5">Helix-turn-helix domain-containing protein</fullName>
    </submittedName>
</protein>
<dbReference type="PROSITE" id="PS51063">
    <property type="entry name" value="HTH_CRP_2"/>
    <property type="match status" value="1"/>
</dbReference>
<evidence type="ECO:0000259" key="4">
    <source>
        <dbReference type="PROSITE" id="PS51063"/>
    </source>
</evidence>
<name>A0ABW9VHS0_9BURK</name>
<keyword evidence="1" id="KW-0805">Transcription regulation</keyword>
<feature type="domain" description="HTH crp-type" evidence="4">
    <location>
        <begin position="146"/>
        <end position="212"/>
    </location>
</feature>
<comment type="caution">
    <text evidence="5">The sequence shown here is derived from an EMBL/GenBank/DDBJ whole genome shotgun (WGS) entry which is preliminary data.</text>
</comment>
<evidence type="ECO:0000256" key="3">
    <source>
        <dbReference type="ARBA" id="ARBA00023163"/>
    </source>
</evidence>
<dbReference type="InterPro" id="IPR036390">
    <property type="entry name" value="WH_DNA-bd_sf"/>
</dbReference>
<dbReference type="InterPro" id="IPR018490">
    <property type="entry name" value="cNMP-bd_dom_sf"/>
</dbReference>
<dbReference type="Gene3D" id="1.10.10.10">
    <property type="entry name" value="Winged helix-like DNA-binding domain superfamily/Winged helix DNA-binding domain"/>
    <property type="match status" value="1"/>
</dbReference>
<reference evidence="5 6" key="1">
    <citation type="submission" date="2019-12" db="EMBL/GenBank/DDBJ databases">
        <title>Novel species isolated from a subtropical stream in China.</title>
        <authorList>
            <person name="Lu H."/>
        </authorList>
    </citation>
    <scope>NUCLEOTIDE SEQUENCE [LARGE SCALE GENOMIC DNA]</scope>
    <source>
        <strain evidence="5 6">CY13W</strain>
    </source>
</reference>
<gene>
    <name evidence="5" type="ORF">GTP27_03560</name>
</gene>
<dbReference type="InterPro" id="IPR014710">
    <property type="entry name" value="RmlC-like_jellyroll"/>
</dbReference>
<evidence type="ECO:0000313" key="5">
    <source>
        <dbReference type="EMBL" id="MYM38400.1"/>
    </source>
</evidence>
<dbReference type="RefSeq" id="WP_161037816.1">
    <property type="nucleotide sequence ID" value="NZ_WWCM01000002.1"/>
</dbReference>
<dbReference type="Proteomes" id="UP000478090">
    <property type="component" value="Unassembled WGS sequence"/>
</dbReference>
<dbReference type="InterPro" id="IPR036388">
    <property type="entry name" value="WH-like_DNA-bd_sf"/>
</dbReference>
<keyword evidence="3" id="KW-0804">Transcription</keyword>
<organism evidence="5 6">
    <name type="scientific">Duganella qianjiadongensis</name>
    <dbReference type="NCBI Taxonomy" id="2692176"/>
    <lineage>
        <taxon>Bacteria</taxon>
        <taxon>Pseudomonadati</taxon>
        <taxon>Pseudomonadota</taxon>
        <taxon>Betaproteobacteria</taxon>
        <taxon>Burkholderiales</taxon>
        <taxon>Oxalobacteraceae</taxon>
        <taxon>Telluria group</taxon>
        <taxon>Duganella</taxon>
    </lineage>
</organism>
<dbReference type="SUPFAM" id="SSF46785">
    <property type="entry name" value="Winged helix' DNA-binding domain"/>
    <property type="match status" value="1"/>
</dbReference>
<proteinExistence type="predicted"/>
<dbReference type="PANTHER" id="PTHR24567:SF74">
    <property type="entry name" value="HTH-TYPE TRANSCRIPTIONAL REGULATOR ARCR"/>
    <property type="match status" value="1"/>
</dbReference>